<organism evidence="3 4">
    <name type="scientific">Clostridium oryzae</name>
    <dbReference type="NCBI Taxonomy" id="1450648"/>
    <lineage>
        <taxon>Bacteria</taxon>
        <taxon>Bacillati</taxon>
        <taxon>Bacillota</taxon>
        <taxon>Clostridia</taxon>
        <taxon>Eubacteriales</taxon>
        <taxon>Clostridiaceae</taxon>
        <taxon>Clostridium</taxon>
    </lineage>
</organism>
<keyword evidence="1 3" id="KW-0378">Hydrolase</keyword>
<evidence type="ECO:0000313" key="3">
    <source>
        <dbReference type="EMBL" id="OPJ65135.1"/>
    </source>
</evidence>
<keyword evidence="4" id="KW-1185">Reference proteome</keyword>
<proteinExistence type="predicted"/>
<dbReference type="Pfam" id="PF20434">
    <property type="entry name" value="BD-FAE"/>
    <property type="match status" value="1"/>
</dbReference>
<feature type="domain" description="BD-FAE-like" evidence="2">
    <location>
        <begin position="46"/>
        <end position="237"/>
    </location>
</feature>
<dbReference type="EMBL" id="MZGV01000001">
    <property type="protein sequence ID" value="OPJ65135.1"/>
    <property type="molecule type" value="Genomic_DNA"/>
</dbReference>
<dbReference type="AlphaFoldDB" id="A0A1V4IZD2"/>
<evidence type="ECO:0000259" key="2">
    <source>
        <dbReference type="Pfam" id="PF20434"/>
    </source>
</evidence>
<name>A0A1V4IZD2_9CLOT</name>
<comment type="caution">
    <text evidence="3">The sequence shown here is derived from an EMBL/GenBank/DDBJ whole genome shotgun (WGS) entry which is preliminary data.</text>
</comment>
<dbReference type="Gene3D" id="3.40.50.1820">
    <property type="entry name" value="alpha/beta hydrolase"/>
    <property type="match status" value="1"/>
</dbReference>
<reference evidence="3 4" key="1">
    <citation type="submission" date="2017-03" db="EMBL/GenBank/DDBJ databases">
        <title>Genome sequence of Clostridium oryzae DSM 28571.</title>
        <authorList>
            <person name="Poehlein A."/>
            <person name="Daniel R."/>
        </authorList>
    </citation>
    <scope>NUCLEOTIDE SEQUENCE [LARGE SCALE GENOMIC DNA]</scope>
    <source>
        <strain evidence="3 4">DSM 28571</strain>
    </source>
</reference>
<evidence type="ECO:0000256" key="1">
    <source>
        <dbReference type="ARBA" id="ARBA00022801"/>
    </source>
</evidence>
<protein>
    <submittedName>
        <fullName evidence="3">Carboxylesterase NlhH</fullName>
        <ecNumber evidence="3">3.1.1.1</ecNumber>
    </submittedName>
</protein>
<dbReference type="Proteomes" id="UP000190080">
    <property type="component" value="Unassembled WGS sequence"/>
</dbReference>
<dbReference type="SUPFAM" id="SSF53474">
    <property type="entry name" value="alpha/beta-Hydrolases"/>
    <property type="match status" value="1"/>
</dbReference>
<dbReference type="OrthoDB" id="24847at2"/>
<evidence type="ECO:0000313" key="4">
    <source>
        <dbReference type="Proteomes" id="UP000190080"/>
    </source>
</evidence>
<dbReference type="STRING" id="1450648.CLORY_01350"/>
<dbReference type="PANTHER" id="PTHR48081">
    <property type="entry name" value="AB HYDROLASE SUPERFAMILY PROTEIN C4A8.06C"/>
    <property type="match status" value="1"/>
</dbReference>
<dbReference type="RefSeq" id="WP_079421655.1">
    <property type="nucleotide sequence ID" value="NZ_MZGV01000001.1"/>
</dbReference>
<dbReference type="GO" id="GO:0106435">
    <property type="term" value="F:carboxylesterase activity"/>
    <property type="evidence" value="ECO:0007669"/>
    <property type="project" value="UniProtKB-EC"/>
</dbReference>
<dbReference type="InterPro" id="IPR029058">
    <property type="entry name" value="AB_hydrolase_fold"/>
</dbReference>
<gene>
    <name evidence="3" type="primary">nlhH_1</name>
    <name evidence="3" type="ORF">CLORY_01350</name>
</gene>
<accession>A0A1V4IZD2</accession>
<dbReference type="EC" id="3.1.1.1" evidence="3"/>
<dbReference type="InterPro" id="IPR050300">
    <property type="entry name" value="GDXG_lipolytic_enzyme"/>
</dbReference>
<sequence>MSKTSDMVRKMFKENDDKRDAGLKTPESILRYDDIIYGDNSDWQRLDVYRPKSNKDTLPVIISVHGGGWVYGDKERYQYYCMDLAKRGFAVVNFTYRLAPEYKFPAPLEDTNLVFEWVISNAKEYRFDTEAVFAVGDSAGAHILGLYTAICTNETYAKNFEFHVPKDFAPKAIALNCGAYEITFDEKSDDLTQTLMGDFLPEKGTSLELEMINVANHITKDFPSTFFMTATGDFLIEQPKVLCQKLMKENVPFEFRFYGDAKHELGHVFHLNLKMKEADLCNDEECNFFRSFLTSKE</sequence>
<dbReference type="InterPro" id="IPR049492">
    <property type="entry name" value="BD-FAE-like_dom"/>
</dbReference>